<feature type="compositionally biased region" description="Polar residues" evidence="1">
    <location>
        <begin position="1"/>
        <end position="12"/>
    </location>
</feature>
<gene>
    <name evidence="3" type="ORF">J1N35_014698</name>
</gene>
<dbReference type="EMBL" id="JAIQCV010000005">
    <property type="protein sequence ID" value="KAH1097777.1"/>
    <property type="molecule type" value="Genomic_DNA"/>
</dbReference>
<dbReference type="Proteomes" id="UP000828251">
    <property type="component" value="Unassembled WGS sequence"/>
</dbReference>
<evidence type="ECO:0000256" key="1">
    <source>
        <dbReference type="SAM" id="MobiDB-lite"/>
    </source>
</evidence>
<sequence>MKVRSVMQNVQGGPSRISAGEGSANSRKKQKTIARAENVILSSEEEDSHVRELYQKKWKDHTATSGDMANIVTVLAVISSPSSSLVSPLPPRPPTGDTFVGNSTPEGSMRFMSTGGETQALFPWCEHLKVGMVSVLIIEGINEEKVKKVEFENVHLSTMGALERAYYEKFVEEWKNFNKLYFADDPAETCVAPITVHEGDRNERDDEGEDEELAEPKIPVLIYNFITFIVLVFYLF</sequence>
<keyword evidence="4" id="KW-1185">Reference proteome</keyword>
<proteinExistence type="predicted"/>
<keyword evidence="2" id="KW-0472">Membrane</keyword>
<keyword evidence="2" id="KW-0812">Transmembrane</keyword>
<protein>
    <submittedName>
        <fullName evidence="3">Uncharacterized protein</fullName>
    </submittedName>
</protein>
<feature type="region of interest" description="Disordered" evidence="1">
    <location>
        <begin position="1"/>
        <end position="32"/>
    </location>
</feature>
<keyword evidence="2" id="KW-1133">Transmembrane helix</keyword>
<feature type="transmembrane region" description="Helical" evidence="2">
    <location>
        <begin position="218"/>
        <end position="235"/>
    </location>
</feature>
<evidence type="ECO:0000256" key="2">
    <source>
        <dbReference type="SAM" id="Phobius"/>
    </source>
</evidence>
<reference evidence="3 4" key="1">
    <citation type="journal article" date="2021" name="Plant Biotechnol. J.">
        <title>Multi-omics assisted identification of the key and species-specific regulatory components of drought-tolerant mechanisms in Gossypium stocksii.</title>
        <authorList>
            <person name="Yu D."/>
            <person name="Ke L."/>
            <person name="Zhang D."/>
            <person name="Wu Y."/>
            <person name="Sun Y."/>
            <person name="Mei J."/>
            <person name="Sun J."/>
            <person name="Sun Y."/>
        </authorList>
    </citation>
    <scope>NUCLEOTIDE SEQUENCE [LARGE SCALE GENOMIC DNA]</scope>
    <source>
        <strain evidence="4">cv. E1</strain>
        <tissue evidence="3">Leaf</tissue>
    </source>
</reference>
<evidence type="ECO:0000313" key="3">
    <source>
        <dbReference type="EMBL" id="KAH1097777.1"/>
    </source>
</evidence>
<comment type="caution">
    <text evidence="3">The sequence shown here is derived from an EMBL/GenBank/DDBJ whole genome shotgun (WGS) entry which is preliminary data.</text>
</comment>
<organism evidence="3 4">
    <name type="scientific">Gossypium stocksii</name>
    <dbReference type="NCBI Taxonomy" id="47602"/>
    <lineage>
        <taxon>Eukaryota</taxon>
        <taxon>Viridiplantae</taxon>
        <taxon>Streptophyta</taxon>
        <taxon>Embryophyta</taxon>
        <taxon>Tracheophyta</taxon>
        <taxon>Spermatophyta</taxon>
        <taxon>Magnoliopsida</taxon>
        <taxon>eudicotyledons</taxon>
        <taxon>Gunneridae</taxon>
        <taxon>Pentapetalae</taxon>
        <taxon>rosids</taxon>
        <taxon>malvids</taxon>
        <taxon>Malvales</taxon>
        <taxon>Malvaceae</taxon>
        <taxon>Malvoideae</taxon>
        <taxon>Gossypium</taxon>
    </lineage>
</organism>
<dbReference type="AlphaFoldDB" id="A0A9D4AA57"/>
<accession>A0A9D4AA57</accession>
<name>A0A9D4AA57_9ROSI</name>
<evidence type="ECO:0000313" key="4">
    <source>
        <dbReference type="Proteomes" id="UP000828251"/>
    </source>
</evidence>